<dbReference type="PANTHER" id="PTHR33744:SF1">
    <property type="entry name" value="DNA-BINDING TRANSCRIPTIONAL ACTIVATOR ADER"/>
    <property type="match status" value="1"/>
</dbReference>
<dbReference type="RefSeq" id="WP_166398232.1">
    <property type="nucleotide sequence ID" value="NZ_CP045121.1"/>
</dbReference>
<dbReference type="InterPro" id="IPR042070">
    <property type="entry name" value="PucR_C-HTH_sf"/>
</dbReference>
<dbReference type="Gene3D" id="1.10.10.2840">
    <property type="entry name" value="PucR C-terminal helix-turn-helix domain"/>
    <property type="match status" value="1"/>
</dbReference>
<feature type="domain" description="PucR C-terminal helix-turn-helix" evidence="1">
    <location>
        <begin position="37"/>
        <end position="95"/>
    </location>
</feature>
<dbReference type="AlphaFoldDB" id="A0A6G8Q272"/>
<dbReference type="Pfam" id="PF13556">
    <property type="entry name" value="HTH_30"/>
    <property type="match status" value="1"/>
</dbReference>
<evidence type="ECO:0000313" key="2">
    <source>
        <dbReference type="EMBL" id="QIN80563.1"/>
    </source>
</evidence>
<dbReference type="EMBL" id="CP045121">
    <property type="protein sequence ID" value="QIN80563.1"/>
    <property type="molecule type" value="Genomic_DNA"/>
</dbReference>
<organism evidence="2 3">
    <name type="scientific">Rubrobacter marinus</name>
    <dbReference type="NCBI Taxonomy" id="2653852"/>
    <lineage>
        <taxon>Bacteria</taxon>
        <taxon>Bacillati</taxon>
        <taxon>Actinomycetota</taxon>
        <taxon>Rubrobacteria</taxon>
        <taxon>Rubrobacterales</taxon>
        <taxon>Rubrobacteraceae</taxon>
        <taxon>Rubrobacter</taxon>
    </lineage>
</organism>
<dbReference type="InterPro" id="IPR051448">
    <property type="entry name" value="CdaR-like_regulators"/>
</dbReference>
<proteinExistence type="predicted"/>
<dbReference type="KEGG" id="rmar:GBA65_20915"/>
<gene>
    <name evidence="2" type="ORF">GBA65_20915</name>
</gene>
<reference evidence="2 3" key="1">
    <citation type="submission" date="2019-10" db="EMBL/GenBank/DDBJ databases">
        <title>Rubrobacter sp nov SCSIO 52915 isolated from a deep-sea sediment in the South China Sea.</title>
        <authorList>
            <person name="Chen R.W."/>
        </authorList>
    </citation>
    <scope>NUCLEOTIDE SEQUENCE [LARGE SCALE GENOMIC DNA]</scope>
    <source>
        <strain evidence="2 3">SCSIO 52915</strain>
    </source>
</reference>
<sequence length="110" mass="12466">MDPDLLLTRLSRSKDLAPFRALVEPLFRYDRERGSDLVRTLRVYFACGANASEAADKLFLHRNSLLYRLSRIERLTGKGLKNPEVGLILQLGLLAAEGEERRNTDADKHA</sequence>
<protein>
    <recommendedName>
        <fullName evidence="1">PucR C-terminal helix-turn-helix domain-containing protein</fullName>
    </recommendedName>
</protein>
<accession>A0A6G8Q272</accession>
<evidence type="ECO:0000313" key="3">
    <source>
        <dbReference type="Proteomes" id="UP000502706"/>
    </source>
</evidence>
<dbReference type="PANTHER" id="PTHR33744">
    <property type="entry name" value="CARBOHYDRATE DIACID REGULATOR"/>
    <property type="match status" value="1"/>
</dbReference>
<name>A0A6G8Q272_9ACTN</name>
<evidence type="ECO:0000259" key="1">
    <source>
        <dbReference type="Pfam" id="PF13556"/>
    </source>
</evidence>
<dbReference type="Proteomes" id="UP000502706">
    <property type="component" value="Chromosome"/>
</dbReference>
<dbReference type="InterPro" id="IPR025736">
    <property type="entry name" value="PucR_C-HTH_dom"/>
</dbReference>
<keyword evidence="3" id="KW-1185">Reference proteome</keyword>